<dbReference type="Proteomes" id="UP000614811">
    <property type="component" value="Unassembled WGS sequence"/>
</dbReference>
<reference evidence="2" key="1">
    <citation type="journal article" date="2014" name="Int. J. Syst. Evol. Microbiol.">
        <title>Complete genome sequence of Corynebacterium casei LMG S-19264T (=DSM 44701T), isolated from a smear-ripened cheese.</title>
        <authorList>
            <consortium name="US DOE Joint Genome Institute (JGI-PGF)"/>
            <person name="Walter F."/>
            <person name="Albersmeier A."/>
            <person name="Kalinowski J."/>
            <person name="Ruckert C."/>
        </authorList>
    </citation>
    <scope>NUCLEOTIDE SEQUENCE</scope>
    <source>
        <strain evidence="2">KCTC 12711</strain>
    </source>
</reference>
<keyword evidence="1" id="KW-0472">Membrane</keyword>
<gene>
    <name evidence="2" type="ORF">GCM10008090_03470</name>
</gene>
<accession>A0A918RII1</accession>
<organism evidence="2 3">
    <name type="scientific">Arenicella chitinivorans</name>
    <dbReference type="NCBI Taxonomy" id="1329800"/>
    <lineage>
        <taxon>Bacteria</taxon>
        <taxon>Pseudomonadati</taxon>
        <taxon>Pseudomonadota</taxon>
        <taxon>Gammaproteobacteria</taxon>
        <taxon>Arenicellales</taxon>
        <taxon>Arenicellaceae</taxon>
        <taxon>Arenicella</taxon>
    </lineage>
</organism>
<dbReference type="AlphaFoldDB" id="A0A918RII1"/>
<comment type="caution">
    <text evidence="2">The sequence shown here is derived from an EMBL/GenBank/DDBJ whole genome shotgun (WGS) entry which is preliminary data.</text>
</comment>
<dbReference type="EMBL" id="BMXA01000001">
    <property type="protein sequence ID" value="GGZ98341.1"/>
    <property type="molecule type" value="Genomic_DNA"/>
</dbReference>
<reference evidence="2" key="2">
    <citation type="submission" date="2020-09" db="EMBL/GenBank/DDBJ databases">
        <authorList>
            <person name="Sun Q."/>
            <person name="Kim S."/>
        </authorList>
    </citation>
    <scope>NUCLEOTIDE SEQUENCE</scope>
    <source>
        <strain evidence="2">KCTC 12711</strain>
    </source>
</reference>
<keyword evidence="1" id="KW-0812">Transmembrane</keyword>
<evidence type="ECO:0000256" key="1">
    <source>
        <dbReference type="SAM" id="Phobius"/>
    </source>
</evidence>
<sequence>MTTHSQMKKTYRVRLDRARGATVVEYLIGLIAIVSVLLIPVPGKNKSVVVLLEEAIKKEHSAYIYAQSLPSPKK</sequence>
<keyword evidence="3" id="KW-1185">Reference proteome</keyword>
<protein>
    <submittedName>
        <fullName evidence="2">Uncharacterized protein</fullName>
    </submittedName>
</protein>
<keyword evidence="1" id="KW-1133">Transmembrane helix</keyword>
<evidence type="ECO:0000313" key="3">
    <source>
        <dbReference type="Proteomes" id="UP000614811"/>
    </source>
</evidence>
<feature type="transmembrane region" description="Helical" evidence="1">
    <location>
        <begin position="21"/>
        <end position="41"/>
    </location>
</feature>
<evidence type="ECO:0000313" key="2">
    <source>
        <dbReference type="EMBL" id="GGZ98341.1"/>
    </source>
</evidence>
<name>A0A918RII1_9GAMM</name>
<proteinExistence type="predicted"/>